<evidence type="ECO:0000313" key="1">
    <source>
        <dbReference type="EMBL" id="AKH46751.1"/>
    </source>
</evidence>
<accession>A0A0F7L6V8</accession>
<organism evidence="1">
    <name type="scientific">uncultured marine virus</name>
    <dbReference type="NCBI Taxonomy" id="186617"/>
    <lineage>
        <taxon>Viruses</taxon>
        <taxon>environmental samples</taxon>
    </lineage>
</organism>
<name>A0A0F7L6V8_9VIRU</name>
<sequence>MEVSKYSSVEAASASATIISESASFLTPASVIETPVTVRTKSVPPAPEATQKACAPWACPAVP</sequence>
<reference evidence="1" key="1">
    <citation type="journal article" date="2015" name="Front. Microbiol.">
        <title>Combining genomic sequencing methods to explore viral diversity and reveal potential virus-host interactions.</title>
        <authorList>
            <person name="Chow C.E."/>
            <person name="Winget D.M."/>
            <person name="White R.A.III."/>
            <person name="Hallam S.J."/>
            <person name="Suttle C.A."/>
        </authorList>
    </citation>
    <scope>NUCLEOTIDE SEQUENCE</scope>
    <source>
        <strain evidence="1">Anoxic2_2</strain>
    </source>
</reference>
<proteinExistence type="predicted"/>
<dbReference type="EMBL" id="KR029586">
    <property type="protein sequence ID" value="AKH46751.1"/>
    <property type="molecule type" value="Genomic_DNA"/>
</dbReference>
<reference evidence="1" key="2">
    <citation type="submission" date="2015-03" db="EMBL/GenBank/DDBJ databases">
        <authorList>
            <person name="Chow C.-E.T."/>
            <person name="Winget D.M."/>
            <person name="White R.A.III."/>
            <person name="Hallam S.J."/>
            <person name="Suttle C.A."/>
        </authorList>
    </citation>
    <scope>NUCLEOTIDE SEQUENCE</scope>
    <source>
        <strain evidence="1">Anoxic2_2</strain>
    </source>
</reference>
<protein>
    <submittedName>
        <fullName evidence="1">Uncharacterized protein</fullName>
    </submittedName>
</protein>